<feature type="domain" description="AB hydrolase-1" evidence="2">
    <location>
        <begin position="125"/>
        <end position="378"/>
    </location>
</feature>
<evidence type="ECO:0000259" key="2">
    <source>
        <dbReference type="Pfam" id="PF12697"/>
    </source>
</evidence>
<proteinExistence type="predicted"/>
<dbReference type="GO" id="GO:0016787">
    <property type="term" value="F:hydrolase activity"/>
    <property type="evidence" value="ECO:0007669"/>
    <property type="project" value="UniProtKB-KW"/>
</dbReference>
<evidence type="ECO:0000256" key="1">
    <source>
        <dbReference type="SAM" id="SignalP"/>
    </source>
</evidence>
<reference evidence="3" key="1">
    <citation type="journal article" date="2020" name="Stud. Mycol.">
        <title>101 Dothideomycetes genomes: a test case for predicting lifestyles and emergence of pathogens.</title>
        <authorList>
            <person name="Haridas S."/>
            <person name="Albert R."/>
            <person name="Binder M."/>
            <person name="Bloem J."/>
            <person name="Labutti K."/>
            <person name="Salamov A."/>
            <person name="Andreopoulos B."/>
            <person name="Baker S."/>
            <person name="Barry K."/>
            <person name="Bills G."/>
            <person name="Bluhm B."/>
            <person name="Cannon C."/>
            <person name="Castanera R."/>
            <person name="Culley D."/>
            <person name="Daum C."/>
            <person name="Ezra D."/>
            <person name="Gonzalez J."/>
            <person name="Henrissat B."/>
            <person name="Kuo A."/>
            <person name="Liang C."/>
            <person name="Lipzen A."/>
            <person name="Lutzoni F."/>
            <person name="Magnuson J."/>
            <person name="Mondo S."/>
            <person name="Nolan M."/>
            <person name="Ohm R."/>
            <person name="Pangilinan J."/>
            <person name="Park H.-J."/>
            <person name="Ramirez L."/>
            <person name="Alfaro M."/>
            <person name="Sun H."/>
            <person name="Tritt A."/>
            <person name="Yoshinaga Y."/>
            <person name="Zwiers L.-H."/>
            <person name="Turgeon B."/>
            <person name="Goodwin S."/>
            <person name="Spatafora J."/>
            <person name="Crous P."/>
            <person name="Grigoriev I."/>
        </authorList>
    </citation>
    <scope>NUCLEOTIDE SEQUENCE</scope>
    <source>
        <strain evidence="3">CBS 115976</strain>
    </source>
</reference>
<dbReference type="Pfam" id="PF12697">
    <property type="entry name" value="Abhydrolase_6"/>
    <property type="match status" value="1"/>
</dbReference>
<feature type="chain" id="PRO_5025400475" evidence="1">
    <location>
        <begin position="22"/>
        <end position="398"/>
    </location>
</feature>
<feature type="signal peptide" evidence="1">
    <location>
        <begin position="1"/>
        <end position="21"/>
    </location>
</feature>
<dbReference type="EMBL" id="MU004247">
    <property type="protein sequence ID" value="KAF2663170.1"/>
    <property type="molecule type" value="Genomic_DNA"/>
</dbReference>
<gene>
    <name evidence="3" type="ORF">BT63DRAFT_408074</name>
</gene>
<dbReference type="OrthoDB" id="190201at2759"/>
<accession>A0A6A6TTT5</accession>
<sequence>MGPLLYITALALLANISTTLANPIQQEPQSSRPSDSVANCVDYKISLTVTSENLVINTPQWKNDFELIDYLQNSSAKNANVTFHPIGPTTINVTESVSIAATFCSPKTPSASKQDREKTVLITSSGLAYDSRYWDSEYNPSKYSFVEAAVAQGYSVFNYDRLGVGQSQKVSGWTNQASIQVEILASLIQLVRNGNYTGPVGKAKSIVAVGHSFGSQITNVLLTKYPSIVDAAILTGDAYESIPYGGALLEETIEPRIANQLDPKIFGELDTGYLTFVDIYAHVNFFFKAPFYEISAVQYAQSIAQPFALLEFLSTAAYSLKAPEYEGSLFMMAGEFDIPACLGDCVNTFRTQNLTEMFPKSRLIDTYILPGAGHGVNFASNVGEYYGETWGFLKKAGF</sequence>
<keyword evidence="1" id="KW-0732">Signal</keyword>
<dbReference type="AlphaFoldDB" id="A0A6A6TTT5"/>
<organism evidence="3 4">
    <name type="scientific">Microthyrium microscopicum</name>
    <dbReference type="NCBI Taxonomy" id="703497"/>
    <lineage>
        <taxon>Eukaryota</taxon>
        <taxon>Fungi</taxon>
        <taxon>Dikarya</taxon>
        <taxon>Ascomycota</taxon>
        <taxon>Pezizomycotina</taxon>
        <taxon>Dothideomycetes</taxon>
        <taxon>Dothideomycetes incertae sedis</taxon>
        <taxon>Microthyriales</taxon>
        <taxon>Microthyriaceae</taxon>
        <taxon>Microthyrium</taxon>
    </lineage>
</organism>
<evidence type="ECO:0000313" key="3">
    <source>
        <dbReference type="EMBL" id="KAF2663170.1"/>
    </source>
</evidence>
<dbReference type="InterPro" id="IPR029058">
    <property type="entry name" value="AB_hydrolase_fold"/>
</dbReference>
<keyword evidence="3" id="KW-0378">Hydrolase</keyword>
<keyword evidence="4" id="KW-1185">Reference proteome</keyword>
<dbReference type="Gene3D" id="3.40.50.1820">
    <property type="entry name" value="alpha/beta hydrolase"/>
    <property type="match status" value="1"/>
</dbReference>
<name>A0A6A6TTT5_9PEZI</name>
<protein>
    <submittedName>
        <fullName evidence="3">Alpha/beta-hydrolase</fullName>
    </submittedName>
</protein>
<dbReference type="SUPFAM" id="SSF53474">
    <property type="entry name" value="alpha/beta-Hydrolases"/>
    <property type="match status" value="1"/>
</dbReference>
<dbReference type="Proteomes" id="UP000799302">
    <property type="component" value="Unassembled WGS sequence"/>
</dbReference>
<evidence type="ECO:0000313" key="4">
    <source>
        <dbReference type="Proteomes" id="UP000799302"/>
    </source>
</evidence>
<dbReference type="InterPro" id="IPR000073">
    <property type="entry name" value="AB_hydrolase_1"/>
</dbReference>